<comment type="catalytic activity">
    <reaction evidence="1 5">
        <text>[protein]-peptidylproline (omega=180) = [protein]-peptidylproline (omega=0)</text>
        <dbReference type="Rhea" id="RHEA:16237"/>
        <dbReference type="Rhea" id="RHEA-COMP:10747"/>
        <dbReference type="Rhea" id="RHEA-COMP:10748"/>
        <dbReference type="ChEBI" id="CHEBI:83833"/>
        <dbReference type="ChEBI" id="CHEBI:83834"/>
        <dbReference type="EC" id="5.2.1.8"/>
    </reaction>
</comment>
<proteinExistence type="inferred from homology"/>
<accession>A0A9X3WMK5</accession>
<name>A0A9X3WMK5_9BACI</name>
<dbReference type="PROSITE" id="PS00170">
    <property type="entry name" value="CSA_PPIASE_1"/>
    <property type="match status" value="1"/>
</dbReference>
<dbReference type="InterPro" id="IPR044666">
    <property type="entry name" value="Cyclophilin_A-like"/>
</dbReference>
<dbReference type="InterPro" id="IPR002130">
    <property type="entry name" value="Cyclophilin-type_PPIase_dom"/>
</dbReference>
<dbReference type="CDD" id="cd00317">
    <property type="entry name" value="cyclophilin"/>
    <property type="match status" value="1"/>
</dbReference>
<organism evidence="7 8">
    <name type="scientific">Aquibacillus koreensis</name>
    <dbReference type="NCBI Taxonomy" id="279446"/>
    <lineage>
        <taxon>Bacteria</taxon>
        <taxon>Bacillati</taxon>
        <taxon>Bacillota</taxon>
        <taxon>Bacilli</taxon>
        <taxon>Bacillales</taxon>
        <taxon>Bacillaceae</taxon>
        <taxon>Aquibacillus</taxon>
    </lineage>
</organism>
<evidence type="ECO:0000256" key="5">
    <source>
        <dbReference type="RuleBase" id="RU363019"/>
    </source>
</evidence>
<gene>
    <name evidence="7" type="ORF">NC661_11280</name>
</gene>
<evidence type="ECO:0000313" key="7">
    <source>
        <dbReference type="EMBL" id="MDC3420951.1"/>
    </source>
</evidence>
<dbReference type="InterPro" id="IPR029000">
    <property type="entry name" value="Cyclophilin-like_dom_sf"/>
</dbReference>
<dbReference type="EMBL" id="JAMQJZ010000008">
    <property type="protein sequence ID" value="MDC3420951.1"/>
    <property type="molecule type" value="Genomic_DNA"/>
</dbReference>
<evidence type="ECO:0000256" key="2">
    <source>
        <dbReference type="ARBA" id="ARBA00002388"/>
    </source>
</evidence>
<dbReference type="Gene3D" id="2.40.100.10">
    <property type="entry name" value="Cyclophilin-like"/>
    <property type="match status" value="1"/>
</dbReference>
<dbReference type="AlphaFoldDB" id="A0A9X3WMK5"/>
<dbReference type="GO" id="GO:0003755">
    <property type="term" value="F:peptidyl-prolyl cis-trans isomerase activity"/>
    <property type="evidence" value="ECO:0007669"/>
    <property type="project" value="UniProtKB-UniRule"/>
</dbReference>
<dbReference type="PANTHER" id="PTHR45625">
    <property type="entry name" value="PEPTIDYL-PROLYL CIS-TRANS ISOMERASE-RELATED"/>
    <property type="match status" value="1"/>
</dbReference>
<keyword evidence="3 5" id="KW-0697">Rotamase</keyword>
<dbReference type="InterPro" id="IPR020892">
    <property type="entry name" value="Cyclophilin-type_PPIase_CS"/>
</dbReference>
<comment type="function">
    <text evidence="2 5">PPIases accelerate the folding of proteins. It catalyzes the cis-trans isomerization of proline imidic peptide bonds in oligopeptides.</text>
</comment>
<dbReference type="PRINTS" id="PR00153">
    <property type="entry name" value="CSAPPISMRASE"/>
</dbReference>
<dbReference type="Proteomes" id="UP001145072">
    <property type="component" value="Unassembled WGS sequence"/>
</dbReference>
<comment type="similarity">
    <text evidence="5">Belongs to the cyclophilin-type PPIase family.</text>
</comment>
<dbReference type="PANTHER" id="PTHR45625:SF4">
    <property type="entry name" value="PEPTIDYLPROLYL ISOMERASE DOMAIN AND WD REPEAT-CONTAINING PROTEIN 1"/>
    <property type="match status" value="1"/>
</dbReference>
<dbReference type="EC" id="5.2.1.8" evidence="5"/>
<dbReference type="GO" id="GO:0006457">
    <property type="term" value="P:protein folding"/>
    <property type="evidence" value="ECO:0007669"/>
    <property type="project" value="InterPro"/>
</dbReference>
<comment type="caution">
    <text evidence="7">The sequence shown here is derived from an EMBL/GenBank/DDBJ whole genome shotgun (WGS) entry which is preliminary data.</text>
</comment>
<reference evidence="7" key="1">
    <citation type="submission" date="2022-06" db="EMBL/GenBank/DDBJ databases">
        <title>Aquibacillus sp. a new bacterium isolated from soil saline samples.</title>
        <authorList>
            <person name="Galisteo C."/>
            <person name="De La Haba R."/>
            <person name="Sanchez-Porro C."/>
            <person name="Ventosa A."/>
        </authorList>
    </citation>
    <scope>NUCLEOTIDE SEQUENCE</scope>
    <source>
        <strain evidence="7">JCM 12387</strain>
    </source>
</reference>
<dbReference type="PROSITE" id="PS50072">
    <property type="entry name" value="CSA_PPIASE_2"/>
    <property type="match status" value="1"/>
</dbReference>
<sequence length="203" mass="22414">MKKYLVYLFISFFAILVLVGCSTEETEEGPEENPIVTITMENEKEIKLELYPDVAPNTVANFISLAEDGFYDGLIFHRVIPGFMIQGGDPQGDGRGGPDYAIAGEFSNNGFENNLKHTRGVISMARSQALDSAGSQFFIMAADVPSLDGQYASFGEVIEGIEVVDEIVSVERNPLDKPIEDQRMKTVVVDTKGYDYPEPEKVE</sequence>
<evidence type="ECO:0000313" key="8">
    <source>
        <dbReference type="Proteomes" id="UP001145072"/>
    </source>
</evidence>
<evidence type="ECO:0000259" key="6">
    <source>
        <dbReference type="PROSITE" id="PS50072"/>
    </source>
</evidence>
<dbReference type="PROSITE" id="PS51257">
    <property type="entry name" value="PROKAR_LIPOPROTEIN"/>
    <property type="match status" value="1"/>
</dbReference>
<dbReference type="SUPFAM" id="SSF50891">
    <property type="entry name" value="Cyclophilin-like"/>
    <property type="match status" value="1"/>
</dbReference>
<evidence type="ECO:0000256" key="3">
    <source>
        <dbReference type="ARBA" id="ARBA00023110"/>
    </source>
</evidence>
<dbReference type="Pfam" id="PF00160">
    <property type="entry name" value="Pro_isomerase"/>
    <property type="match status" value="1"/>
</dbReference>
<feature type="domain" description="PPIase cyclophilin-type" evidence="6">
    <location>
        <begin position="36"/>
        <end position="189"/>
    </location>
</feature>
<keyword evidence="4 5" id="KW-0413">Isomerase</keyword>
<evidence type="ECO:0000256" key="1">
    <source>
        <dbReference type="ARBA" id="ARBA00000971"/>
    </source>
</evidence>
<evidence type="ECO:0000256" key="4">
    <source>
        <dbReference type="ARBA" id="ARBA00023235"/>
    </source>
</evidence>
<protein>
    <recommendedName>
        <fullName evidence="5">Peptidyl-prolyl cis-trans isomerase</fullName>
        <shortName evidence="5">PPIase</shortName>
        <ecNumber evidence="5">5.2.1.8</ecNumber>
    </recommendedName>
</protein>
<dbReference type="RefSeq" id="WP_259871595.1">
    <property type="nucleotide sequence ID" value="NZ_JAMQJZ010000008.1"/>
</dbReference>
<keyword evidence="8" id="KW-1185">Reference proteome</keyword>